<dbReference type="EMBL" id="GL871004">
    <property type="protein sequence ID" value="EGC37256.1"/>
    <property type="molecule type" value="Genomic_DNA"/>
</dbReference>
<name>F0ZFM4_DICPU</name>
<dbReference type="KEGG" id="dpp:DICPUDRAFT_150171"/>
<dbReference type="Pfam" id="PF00643">
    <property type="entry name" value="zf-B_box"/>
    <property type="match status" value="1"/>
</dbReference>
<dbReference type="Proteomes" id="UP000001064">
    <property type="component" value="Unassembled WGS sequence"/>
</dbReference>
<dbReference type="InParanoid" id="F0ZFM4"/>
<dbReference type="OrthoDB" id="22177at2759"/>
<keyword evidence="4" id="KW-1185">Reference proteome</keyword>
<accession>F0ZFM4</accession>
<dbReference type="RefSeq" id="XP_003286226.1">
    <property type="nucleotide sequence ID" value="XM_003286178.1"/>
</dbReference>
<dbReference type="CDD" id="cd19756">
    <property type="entry name" value="Bbox2"/>
    <property type="match status" value="1"/>
</dbReference>
<dbReference type="InterPro" id="IPR000315">
    <property type="entry name" value="Znf_B-box"/>
</dbReference>
<evidence type="ECO:0000313" key="4">
    <source>
        <dbReference type="Proteomes" id="UP000001064"/>
    </source>
</evidence>
<dbReference type="PROSITE" id="PS50119">
    <property type="entry name" value="ZF_BBOX"/>
    <property type="match status" value="1"/>
</dbReference>
<evidence type="ECO:0000259" key="2">
    <source>
        <dbReference type="PROSITE" id="PS50119"/>
    </source>
</evidence>
<evidence type="ECO:0000313" key="3">
    <source>
        <dbReference type="EMBL" id="EGC37256.1"/>
    </source>
</evidence>
<dbReference type="SUPFAM" id="SSF52058">
    <property type="entry name" value="L domain-like"/>
    <property type="match status" value="1"/>
</dbReference>
<dbReference type="AlphaFoldDB" id="F0ZFM4"/>
<protein>
    <recommendedName>
        <fullName evidence="2">B box-type domain-containing protein</fullName>
    </recommendedName>
</protein>
<dbReference type="PANTHER" id="PTHR32031:SF45">
    <property type="entry name" value="B BOX-TYPE DOMAIN-CONTAINING PROTEIN"/>
    <property type="match status" value="1"/>
</dbReference>
<dbReference type="InterPro" id="IPR052697">
    <property type="entry name" value="FNIP_repeat"/>
</dbReference>
<dbReference type="SUPFAM" id="SSF57845">
    <property type="entry name" value="B-box zinc-binding domain"/>
    <property type="match status" value="1"/>
</dbReference>
<gene>
    <name evidence="3" type="ORF">DICPUDRAFT_150171</name>
</gene>
<keyword evidence="1" id="KW-0862">Zinc</keyword>
<dbReference type="SMART" id="SM00336">
    <property type="entry name" value="BBOX"/>
    <property type="match status" value="1"/>
</dbReference>
<dbReference type="InterPro" id="IPR008615">
    <property type="entry name" value="FNIP"/>
</dbReference>
<reference evidence="4" key="1">
    <citation type="journal article" date="2011" name="Genome Biol.">
        <title>Comparative genomics of the social amoebae Dictyostelium discoideum and Dictyostelium purpureum.</title>
        <authorList>
            <consortium name="US DOE Joint Genome Institute (JGI-PGF)"/>
            <person name="Sucgang R."/>
            <person name="Kuo A."/>
            <person name="Tian X."/>
            <person name="Salerno W."/>
            <person name="Parikh A."/>
            <person name="Feasley C.L."/>
            <person name="Dalin E."/>
            <person name="Tu H."/>
            <person name="Huang E."/>
            <person name="Barry K."/>
            <person name="Lindquist E."/>
            <person name="Shapiro H."/>
            <person name="Bruce D."/>
            <person name="Schmutz J."/>
            <person name="Salamov A."/>
            <person name="Fey P."/>
            <person name="Gaudet P."/>
            <person name="Anjard C."/>
            <person name="Babu M.M."/>
            <person name="Basu S."/>
            <person name="Bushmanova Y."/>
            <person name="van der Wel H."/>
            <person name="Katoh-Kurasawa M."/>
            <person name="Dinh C."/>
            <person name="Coutinho P.M."/>
            <person name="Saito T."/>
            <person name="Elias M."/>
            <person name="Schaap P."/>
            <person name="Kay R.R."/>
            <person name="Henrissat B."/>
            <person name="Eichinger L."/>
            <person name="Rivero F."/>
            <person name="Putnam N.H."/>
            <person name="West C.M."/>
            <person name="Loomis W.F."/>
            <person name="Chisholm R.L."/>
            <person name="Shaulsky G."/>
            <person name="Strassmann J.E."/>
            <person name="Queller D.C."/>
            <person name="Kuspa A."/>
            <person name="Grigoriev I.V."/>
        </authorList>
    </citation>
    <scope>NUCLEOTIDE SEQUENCE [LARGE SCALE GENOMIC DNA]</scope>
    <source>
        <strain evidence="4">QSDP1</strain>
    </source>
</reference>
<dbReference type="PANTHER" id="PTHR32031">
    <property type="entry name" value="FNIP REPEAT-CONTAINING PROTEIN-RELATED-RELATED"/>
    <property type="match status" value="1"/>
</dbReference>
<proteinExistence type="predicted"/>
<dbReference type="Gene3D" id="3.30.160.60">
    <property type="entry name" value="Classic Zinc Finger"/>
    <property type="match status" value="1"/>
</dbReference>
<feature type="domain" description="B box-type" evidence="2">
    <location>
        <begin position="22"/>
        <end position="64"/>
    </location>
</feature>
<dbReference type="GeneID" id="10500157"/>
<organism evidence="3 4">
    <name type="scientific">Dictyostelium purpureum</name>
    <name type="common">Slime mold</name>
    <dbReference type="NCBI Taxonomy" id="5786"/>
    <lineage>
        <taxon>Eukaryota</taxon>
        <taxon>Amoebozoa</taxon>
        <taxon>Evosea</taxon>
        <taxon>Eumycetozoa</taxon>
        <taxon>Dictyostelia</taxon>
        <taxon>Dictyosteliales</taxon>
        <taxon>Dictyosteliaceae</taxon>
        <taxon>Dictyostelium</taxon>
    </lineage>
</organism>
<dbReference type="OMA" id="CHGEPIP"/>
<keyword evidence="1" id="KW-0479">Metal-binding</keyword>
<dbReference type="VEuPathDB" id="AmoebaDB:DICPUDRAFT_150171"/>
<dbReference type="GO" id="GO:0008270">
    <property type="term" value="F:zinc ion binding"/>
    <property type="evidence" value="ECO:0007669"/>
    <property type="project" value="UniProtKB-KW"/>
</dbReference>
<dbReference type="eggNOG" id="ENOG502RGSS">
    <property type="taxonomic scope" value="Eukaryota"/>
</dbReference>
<keyword evidence="1" id="KW-0863">Zinc-finger</keyword>
<evidence type="ECO:0000256" key="1">
    <source>
        <dbReference type="PROSITE-ProRule" id="PRU00024"/>
    </source>
</evidence>
<dbReference type="Pfam" id="PF05725">
    <property type="entry name" value="FNIP"/>
    <property type="match status" value="3"/>
</dbReference>
<sequence length="560" mass="64643">MNININKTRKKTNSINSNTSDNPNLKCYYHDLNDLITYCLDCSKMVCVQCIVSSDHTGHKYAEISKQFASNVLDKFKNQKYQNLVGFRESDRYIKNAVDYCYSECDTIFKNNCQNVRDQFKEIRDHLDNLENQVIEQLKITYQKNLDSKHTFKSQLDFDTKKIDSIINRHQNKIKDYSIDNVFNFETKQHIEIIKDSDLCDPIIKKREQTQTISFEQDILTFDTNLINTIKDSISNIVQIKTEKYKDNKNKKHLMMNKIIQPYNINYYLCHGEPIPSGITSIALDSRFSFNSLEVPSTVDRLLLCNGFNLSLSDFKIPPSIKTLRIGDIKQPLEPFSGIPSSVTELHLCDGFNHSIEENMIPSSVKRLNIYDIKQPLSMYSIPQSVEELTLCDSFNQSIGAFVIPDSVKVLSLGDIKHRVMNEFIPSSVKKIRLYDGYTHSIPQNINDSIESLVLFNVVDQHLEIPESIKELHLCDGFNHPISSNLLPNKNLEKLVVYNIRKPLEIDSIPPTVKSIVFFGYNHPLLPGTIKDTVKSIYFNNYNYHLDNNIIPNNIEIIKK</sequence>